<dbReference type="InterPro" id="IPR010343">
    <property type="entry name" value="ArAE_1"/>
</dbReference>
<dbReference type="InterPro" id="IPR021062">
    <property type="entry name" value="ArAE_1_C"/>
</dbReference>
<keyword evidence="6" id="KW-0175">Coiled coil</keyword>
<keyword evidence="5 7" id="KW-0472">Membrane</keyword>
<organism evidence="9 10">
    <name type="scientific">Butyricicoccus intestinisimiae</name>
    <dbReference type="NCBI Taxonomy" id="2841509"/>
    <lineage>
        <taxon>Bacteria</taxon>
        <taxon>Bacillati</taxon>
        <taxon>Bacillota</taxon>
        <taxon>Clostridia</taxon>
        <taxon>Eubacteriales</taxon>
        <taxon>Butyricicoccaceae</taxon>
        <taxon>Butyricicoccus</taxon>
    </lineage>
</organism>
<keyword evidence="2" id="KW-1003">Cell membrane</keyword>
<gene>
    <name evidence="9" type="ORF">KQI75_02340</name>
</gene>
<feature type="transmembrane region" description="Helical" evidence="7">
    <location>
        <begin position="92"/>
        <end position="120"/>
    </location>
</feature>
<proteinExistence type="predicted"/>
<dbReference type="EMBL" id="JAHLQI010000001">
    <property type="protein sequence ID" value="MBU5489476.1"/>
    <property type="molecule type" value="Genomic_DNA"/>
</dbReference>
<reference evidence="9 10" key="1">
    <citation type="submission" date="2021-06" db="EMBL/GenBank/DDBJ databases">
        <authorList>
            <person name="Sun Q."/>
            <person name="Li D."/>
        </authorList>
    </citation>
    <scope>NUCLEOTIDE SEQUENCE [LARGE SCALE GENOMIC DNA]</scope>
    <source>
        <strain evidence="9 10">MSJd-7</strain>
    </source>
</reference>
<keyword evidence="3 7" id="KW-0812">Transmembrane</keyword>
<evidence type="ECO:0000256" key="7">
    <source>
        <dbReference type="SAM" id="Phobius"/>
    </source>
</evidence>
<accession>A0ABS6EQS6</accession>
<dbReference type="PANTHER" id="PTHR40064:SF1">
    <property type="entry name" value="MEMBRANE PROTEIN"/>
    <property type="match status" value="1"/>
</dbReference>
<dbReference type="Proteomes" id="UP000783588">
    <property type="component" value="Unassembled WGS sequence"/>
</dbReference>
<comment type="caution">
    <text evidence="9">The sequence shown here is derived from an EMBL/GenBank/DDBJ whole genome shotgun (WGS) entry which is preliminary data.</text>
</comment>
<evidence type="ECO:0000256" key="5">
    <source>
        <dbReference type="ARBA" id="ARBA00023136"/>
    </source>
</evidence>
<evidence type="ECO:0000256" key="2">
    <source>
        <dbReference type="ARBA" id="ARBA00022475"/>
    </source>
</evidence>
<dbReference type="InterPro" id="IPR052984">
    <property type="entry name" value="UPF0421"/>
</dbReference>
<sequence length="346" mass="40543">MIKNVKQLWEKYRIHTQKTLLLGTKIAFGSALAIFVARYLGLSHDVSAGTITMLTLMTTKWQTVKLSVSRVLTFALATLIAWIIFLHVSNAYAAYGVFMFLLVCISAMLGLTATVSVNAVIGAHLFTGQDFSAQAIGNEFKLVCIGIVIALVLNLYHDNGQRKKELIANMRSVENQLQQIILELAAYLIQFQMSHNLWGHIYKLERELERYIKDAHEYQDNTFHFHPEYYIDYFEMRHAQCQVLDNLHNELRRIRSRPKQAQIIAEYLLYVADYVVEINSPEKQLGRLHEIFADMKKQELPKTREEFESRAMLYHILMDMEEFLLYKKRFVHRLDKQQREIYWKNE</sequence>
<dbReference type="Pfam" id="PF06081">
    <property type="entry name" value="ArAE_1"/>
    <property type="match status" value="1"/>
</dbReference>
<name>A0ABS6EQS6_9FIRM</name>
<feature type="coiled-coil region" evidence="6">
    <location>
        <begin position="163"/>
        <end position="221"/>
    </location>
</feature>
<evidence type="ECO:0000313" key="10">
    <source>
        <dbReference type="Proteomes" id="UP000783588"/>
    </source>
</evidence>
<protein>
    <recommendedName>
        <fullName evidence="8">Putative aromatic acid exporter C-terminal domain-containing protein</fullName>
    </recommendedName>
</protein>
<feature type="transmembrane region" description="Helical" evidence="7">
    <location>
        <begin position="67"/>
        <end position="85"/>
    </location>
</feature>
<keyword evidence="10" id="KW-1185">Reference proteome</keyword>
<dbReference type="PANTHER" id="PTHR40064">
    <property type="entry name" value="MEMBRANE PROTEIN-RELATED"/>
    <property type="match status" value="1"/>
</dbReference>
<feature type="transmembrane region" description="Helical" evidence="7">
    <location>
        <begin position="140"/>
        <end position="156"/>
    </location>
</feature>
<evidence type="ECO:0000256" key="3">
    <source>
        <dbReference type="ARBA" id="ARBA00022692"/>
    </source>
</evidence>
<feature type="domain" description="Putative aromatic acid exporter C-terminal" evidence="8">
    <location>
        <begin position="164"/>
        <end position="328"/>
    </location>
</feature>
<evidence type="ECO:0000313" key="9">
    <source>
        <dbReference type="EMBL" id="MBU5489476.1"/>
    </source>
</evidence>
<evidence type="ECO:0000256" key="1">
    <source>
        <dbReference type="ARBA" id="ARBA00004651"/>
    </source>
</evidence>
<keyword evidence="4 7" id="KW-1133">Transmembrane helix</keyword>
<evidence type="ECO:0000256" key="6">
    <source>
        <dbReference type="SAM" id="Coils"/>
    </source>
</evidence>
<feature type="transmembrane region" description="Helical" evidence="7">
    <location>
        <begin position="20"/>
        <end position="40"/>
    </location>
</feature>
<comment type="subcellular location">
    <subcellularLocation>
        <location evidence="1">Cell membrane</location>
        <topology evidence="1">Multi-pass membrane protein</topology>
    </subcellularLocation>
</comment>
<evidence type="ECO:0000259" key="8">
    <source>
        <dbReference type="Pfam" id="PF11728"/>
    </source>
</evidence>
<evidence type="ECO:0000256" key="4">
    <source>
        <dbReference type="ARBA" id="ARBA00022989"/>
    </source>
</evidence>
<dbReference type="Pfam" id="PF11728">
    <property type="entry name" value="ArAE_1_C"/>
    <property type="match status" value="1"/>
</dbReference>